<dbReference type="InterPro" id="IPR018376">
    <property type="entry name" value="Enoyl-CoA_hyd/isom_CS"/>
</dbReference>
<comment type="similarity">
    <text evidence="1 2">Belongs to the enoyl-CoA hydratase/isomerase family.</text>
</comment>
<reference evidence="3 4" key="1">
    <citation type="submission" date="2019-07" db="EMBL/GenBank/DDBJ databases">
        <title>Whole genome shotgun sequence of Pseudonocardia sulfidoxydans NBRC 16205.</title>
        <authorList>
            <person name="Hosoyama A."/>
            <person name="Uohara A."/>
            <person name="Ohji S."/>
            <person name="Ichikawa N."/>
        </authorList>
    </citation>
    <scope>NUCLEOTIDE SEQUENCE [LARGE SCALE GENOMIC DNA]</scope>
    <source>
        <strain evidence="3 4">NBRC 16205</strain>
    </source>
</reference>
<name>A0A511DM44_9PSEU</name>
<dbReference type="GO" id="GO:0003824">
    <property type="term" value="F:catalytic activity"/>
    <property type="evidence" value="ECO:0007669"/>
    <property type="project" value="InterPro"/>
</dbReference>
<dbReference type="Proteomes" id="UP000321685">
    <property type="component" value="Unassembled WGS sequence"/>
</dbReference>
<comment type="caution">
    <text evidence="3">The sequence shown here is derived from an EMBL/GenBank/DDBJ whole genome shotgun (WGS) entry which is preliminary data.</text>
</comment>
<dbReference type="InterPro" id="IPR014748">
    <property type="entry name" value="Enoyl-CoA_hydra_C"/>
</dbReference>
<dbReference type="Gene3D" id="3.90.226.10">
    <property type="entry name" value="2-enoyl-CoA Hydratase, Chain A, domain 1"/>
    <property type="match status" value="1"/>
</dbReference>
<dbReference type="InterPro" id="IPR001753">
    <property type="entry name" value="Enoyl-CoA_hydra/iso"/>
</dbReference>
<dbReference type="SUPFAM" id="SSF52096">
    <property type="entry name" value="ClpP/crotonase"/>
    <property type="match status" value="1"/>
</dbReference>
<keyword evidence="4" id="KW-1185">Reference proteome</keyword>
<dbReference type="EMBL" id="BJVJ01000067">
    <property type="protein sequence ID" value="GEL25889.1"/>
    <property type="molecule type" value="Genomic_DNA"/>
</dbReference>
<dbReference type="Pfam" id="PF00378">
    <property type="entry name" value="ECH_1"/>
    <property type="match status" value="1"/>
</dbReference>
<dbReference type="PROSITE" id="PS00166">
    <property type="entry name" value="ENOYL_COA_HYDRATASE"/>
    <property type="match status" value="1"/>
</dbReference>
<sequence length="263" mass="26695">MADSPAVLVERDSADASVAVVTMNRPERHNALTVELKVALRDALVSVAGDDSVRAIVLTGAGRSFCVGQDLGEHAAALAEGAEFTTVEEHYNPLVLAMAEAPKPVIAAINGTCVGAGLGFALAADLRVAAAGATFATAFTGIGLTADSGLSATLAHMVGVARATELLLLGERFTAEDAAAWGLARIAQGEAIDDALQLARTLAAGPTAAYGEVKAAVRFGAVNELPAVLANEGRAQARLVGTADHAGAVAAFLDKRKPTFEGR</sequence>
<dbReference type="AlphaFoldDB" id="A0A511DM44"/>
<evidence type="ECO:0000313" key="3">
    <source>
        <dbReference type="EMBL" id="GEL25889.1"/>
    </source>
</evidence>
<gene>
    <name evidence="3" type="ORF">PSU4_48430</name>
</gene>
<dbReference type="PANTHER" id="PTHR43459">
    <property type="entry name" value="ENOYL-COA HYDRATASE"/>
    <property type="match status" value="1"/>
</dbReference>
<evidence type="ECO:0000256" key="1">
    <source>
        <dbReference type="ARBA" id="ARBA00005254"/>
    </source>
</evidence>
<dbReference type="OrthoDB" id="9777711at2"/>
<dbReference type="InterPro" id="IPR029045">
    <property type="entry name" value="ClpP/crotonase-like_dom_sf"/>
</dbReference>
<dbReference type="PANTHER" id="PTHR43459:SF1">
    <property type="entry name" value="EG:BACN32G11.4 PROTEIN"/>
    <property type="match status" value="1"/>
</dbReference>
<evidence type="ECO:0000256" key="2">
    <source>
        <dbReference type="RuleBase" id="RU003707"/>
    </source>
</evidence>
<evidence type="ECO:0000313" key="4">
    <source>
        <dbReference type="Proteomes" id="UP000321685"/>
    </source>
</evidence>
<proteinExistence type="inferred from homology"/>
<accession>A0A511DM44</accession>
<dbReference type="RefSeq" id="WP_147112897.1">
    <property type="nucleotide sequence ID" value="NZ_BJVJ01000067.1"/>
</dbReference>
<dbReference type="Gene3D" id="1.10.12.10">
    <property type="entry name" value="Lyase 2-enoyl-coa Hydratase, Chain A, domain 2"/>
    <property type="match status" value="1"/>
</dbReference>
<organism evidence="3 4">
    <name type="scientific">Pseudonocardia sulfidoxydans NBRC 16205</name>
    <dbReference type="NCBI Taxonomy" id="1223511"/>
    <lineage>
        <taxon>Bacteria</taxon>
        <taxon>Bacillati</taxon>
        <taxon>Actinomycetota</taxon>
        <taxon>Actinomycetes</taxon>
        <taxon>Pseudonocardiales</taxon>
        <taxon>Pseudonocardiaceae</taxon>
        <taxon>Pseudonocardia</taxon>
    </lineage>
</organism>
<protein>
    <submittedName>
        <fullName evidence="3">Enoyl-CoA hydratase</fullName>
    </submittedName>
</protein>
<dbReference type="CDD" id="cd06558">
    <property type="entry name" value="crotonase-like"/>
    <property type="match status" value="1"/>
</dbReference>